<gene>
    <name evidence="1" type="ORF">ACFFJ3_07375</name>
</gene>
<evidence type="ECO:0000313" key="2">
    <source>
        <dbReference type="Proteomes" id="UP001589792"/>
    </source>
</evidence>
<protein>
    <submittedName>
        <fullName evidence="1">Uncharacterized protein</fullName>
    </submittedName>
</protein>
<dbReference type="RefSeq" id="WP_380674020.1">
    <property type="nucleotide sequence ID" value="NZ_CP173186.1"/>
</dbReference>
<sequence length="53" mass="5790">MNKKLTGHTPGAKLTLKTAEAEITPCCGLRGEASTFRFLNVFNFAKKEGVHPK</sequence>
<proteinExistence type="predicted"/>
<reference evidence="1 2" key="1">
    <citation type="submission" date="2024-09" db="EMBL/GenBank/DDBJ databases">
        <authorList>
            <person name="Sun Q."/>
            <person name="Mori K."/>
        </authorList>
    </citation>
    <scope>NUCLEOTIDE SEQUENCE [LARGE SCALE GENOMIC DNA]</scope>
    <source>
        <strain evidence="1 2">CCM 8626</strain>
    </source>
</reference>
<name>A0ABV6EBE4_9GAMM</name>
<organism evidence="1 2">
    <name type="scientific">Serratia aquatilis</name>
    <dbReference type="NCBI Taxonomy" id="1737515"/>
    <lineage>
        <taxon>Bacteria</taxon>
        <taxon>Pseudomonadati</taxon>
        <taxon>Pseudomonadota</taxon>
        <taxon>Gammaproteobacteria</taxon>
        <taxon>Enterobacterales</taxon>
        <taxon>Yersiniaceae</taxon>
        <taxon>Serratia</taxon>
    </lineage>
</organism>
<keyword evidence="2" id="KW-1185">Reference proteome</keyword>
<comment type="caution">
    <text evidence="1">The sequence shown here is derived from an EMBL/GenBank/DDBJ whole genome shotgun (WGS) entry which is preliminary data.</text>
</comment>
<accession>A0ABV6EBE4</accession>
<evidence type="ECO:0000313" key="1">
    <source>
        <dbReference type="EMBL" id="MFC0226321.1"/>
    </source>
</evidence>
<dbReference type="EMBL" id="JBHLXG010000005">
    <property type="protein sequence ID" value="MFC0226321.1"/>
    <property type="molecule type" value="Genomic_DNA"/>
</dbReference>
<dbReference type="Proteomes" id="UP001589792">
    <property type="component" value="Unassembled WGS sequence"/>
</dbReference>